<keyword evidence="5 10" id="KW-0472">Membrane</keyword>
<keyword evidence="3 10" id="KW-0812">Transmembrane</keyword>
<dbReference type="InterPro" id="IPR003691">
    <property type="entry name" value="FluC"/>
</dbReference>
<gene>
    <name evidence="10" type="primary">fluC</name>
    <name evidence="10" type="synonym">crcB</name>
    <name evidence="11" type="ORF">A6035_01270</name>
</gene>
<keyword evidence="4 10" id="KW-1133">Transmembrane helix</keyword>
<keyword evidence="10" id="KW-0479">Metal-binding</keyword>
<dbReference type="GO" id="GO:0005886">
    <property type="term" value="C:plasma membrane"/>
    <property type="evidence" value="ECO:0007669"/>
    <property type="project" value="UniProtKB-SubCell"/>
</dbReference>
<evidence type="ECO:0000256" key="9">
    <source>
        <dbReference type="ARBA" id="ARBA00049940"/>
    </source>
</evidence>
<dbReference type="GO" id="GO:0062054">
    <property type="term" value="F:fluoride channel activity"/>
    <property type="evidence" value="ECO:0007669"/>
    <property type="project" value="UniProtKB-UniRule"/>
</dbReference>
<dbReference type="GO" id="GO:0046872">
    <property type="term" value="F:metal ion binding"/>
    <property type="evidence" value="ECO:0007669"/>
    <property type="project" value="UniProtKB-KW"/>
</dbReference>
<comment type="catalytic activity">
    <reaction evidence="8">
        <text>fluoride(in) = fluoride(out)</text>
        <dbReference type="Rhea" id="RHEA:76159"/>
        <dbReference type="ChEBI" id="CHEBI:17051"/>
    </reaction>
    <physiologicalReaction direction="left-to-right" evidence="8">
        <dbReference type="Rhea" id="RHEA:76160"/>
    </physiologicalReaction>
</comment>
<comment type="subcellular location">
    <subcellularLocation>
        <location evidence="1 10">Cell membrane</location>
        <topology evidence="1 10">Multi-pass membrane protein</topology>
    </subcellularLocation>
</comment>
<feature type="transmembrane region" description="Helical" evidence="10">
    <location>
        <begin position="30"/>
        <end position="50"/>
    </location>
</feature>
<evidence type="ECO:0000256" key="4">
    <source>
        <dbReference type="ARBA" id="ARBA00022989"/>
    </source>
</evidence>
<feature type="binding site" evidence="10">
    <location>
        <position position="81"/>
    </location>
    <ligand>
        <name>Na(+)</name>
        <dbReference type="ChEBI" id="CHEBI:29101"/>
        <note>structural</note>
    </ligand>
</feature>
<evidence type="ECO:0000256" key="10">
    <source>
        <dbReference type="HAMAP-Rule" id="MF_00454"/>
    </source>
</evidence>
<evidence type="ECO:0000256" key="6">
    <source>
        <dbReference type="ARBA" id="ARBA00023303"/>
    </source>
</evidence>
<keyword evidence="10" id="KW-0915">Sodium</keyword>
<evidence type="ECO:0000256" key="3">
    <source>
        <dbReference type="ARBA" id="ARBA00022692"/>
    </source>
</evidence>
<sequence length="139" mass="13963">MRFPAAVAWVALGGAIGTYARVAVTEAFAPALAVTLAVNVLGAFLLGALVTGFEGGGNRDGGRRRQRARLLLGTGFCGGFTTYSLIALQAATLARSGDGSAALAYCVVTLVLGAVATALGVVLAAWARNRARDRAPGAA</sequence>
<feature type="transmembrane region" description="Helical" evidence="10">
    <location>
        <begin position="102"/>
        <end position="126"/>
    </location>
</feature>
<keyword evidence="12" id="KW-1185">Reference proteome</keyword>
<accession>A0A2S1R450</accession>
<evidence type="ECO:0000256" key="7">
    <source>
        <dbReference type="ARBA" id="ARBA00035120"/>
    </source>
</evidence>
<dbReference type="Proteomes" id="UP000244928">
    <property type="component" value="Chromosome"/>
</dbReference>
<dbReference type="AlphaFoldDB" id="A0A2S1R450"/>
<keyword evidence="10" id="KW-0406">Ion transport</keyword>
<feature type="transmembrane region" description="Helical" evidence="10">
    <location>
        <begin position="70"/>
        <end position="90"/>
    </location>
</feature>
<dbReference type="EMBL" id="CP015449">
    <property type="protein sequence ID" value="AWH91035.1"/>
    <property type="molecule type" value="Genomic_DNA"/>
</dbReference>
<protein>
    <recommendedName>
        <fullName evidence="10">Fluoride-specific ion channel FluC</fullName>
    </recommendedName>
</protein>
<keyword evidence="10" id="KW-0813">Transport</keyword>
<evidence type="ECO:0000256" key="1">
    <source>
        <dbReference type="ARBA" id="ARBA00004651"/>
    </source>
</evidence>
<dbReference type="HAMAP" id="MF_00454">
    <property type="entry name" value="FluC"/>
    <property type="match status" value="1"/>
</dbReference>
<keyword evidence="6 10" id="KW-0407">Ion channel</keyword>
<dbReference type="Pfam" id="PF02537">
    <property type="entry name" value="CRCB"/>
    <property type="match status" value="1"/>
</dbReference>
<dbReference type="GO" id="GO:0140114">
    <property type="term" value="P:cellular detoxification of fluoride"/>
    <property type="evidence" value="ECO:0007669"/>
    <property type="project" value="UniProtKB-UniRule"/>
</dbReference>
<dbReference type="RefSeq" id="WP_108846299.1">
    <property type="nucleotide sequence ID" value="NZ_CP015449.1"/>
</dbReference>
<evidence type="ECO:0000256" key="5">
    <source>
        <dbReference type="ARBA" id="ARBA00023136"/>
    </source>
</evidence>
<comment type="function">
    <text evidence="9 10">Fluoride-specific ion channel. Important for reducing fluoride concentration in the cell, thus reducing its toxicity.</text>
</comment>
<organism evidence="11 12">
    <name type="scientific">Dietzia lutea</name>
    <dbReference type="NCBI Taxonomy" id="546160"/>
    <lineage>
        <taxon>Bacteria</taxon>
        <taxon>Bacillati</taxon>
        <taxon>Actinomycetota</taxon>
        <taxon>Actinomycetes</taxon>
        <taxon>Mycobacteriales</taxon>
        <taxon>Dietziaceae</taxon>
        <taxon>Dietzia</taxon>
    </lineage>
</organism>
<name>A0A2S1R450_9ACTN</name>
<keyword evidence="2 10" id="KW-1003">Cell membrane</keyword>
<proteinExistence type="inferred from homology"/>
<evidence type="ECO:0000313" key="11">
    <source>
        <dbReference type="EMBL" id="AWH91035.1"/>
    </source>
</evidence>
<evidence type="ECO:0000313" key="12">
    <source>
        <dbReference type="Proteomes" id="UP000244928"/>
    </source>
</evidence>
<feature type="binding site" evidence="10">
    <location>
        <position position="78"/>
    </location>
    <ligand>
        <name>Na(+)</name>
        <dbReference type="ChEBI" id="CHEBI:29101"/>
        <note>structural</note>
    </ligand>
</feature>
<comment type="activity regulation">
    <text evidence="10">Na(+) is not transported, but it plays an essential structural role and its presence is essential for fluoride channel function.</text>
</comment>
<reference evidence="11 12" key="1">
    <citation type="submission" date="2016-04" db="EMBL/GenBank/DDBJ databases">
        <title>Complete genome sequence of Dietzia lutea YIM 80766T, a strain isolated from desert soil in Egypt.</title>
        <authorList>
            <person name="Zhao J."/>
            <person name="Hu B."/>
            <person name="Geng S."/>
            <person name="Nie Y."/>
            <person name="Tang Y."/>
        </authorList>
    </citation>
    <scope>NUCLEOTIDE SEQUENCE [LARGE SCALE GENOMIC DNA]</scope>
    <source>
        <strain evidence="11 12">YIM 80766</strain>
    </source>
</reference>
<comment type="similarity">
    <text evidence="7 10">Belongs to the fluoride channel Fluc/FEX (TC 1.A.43) family.</text>
</comment>
<evidence type="ECO:0000256" key="2">
    <source>
        <dbReference type="ARBA" id="ARBA00022475"/>
    </source>
</evidence>
<evidence type="ECO:0000256" key="8">
    <source>
        <dbReference type="ARBA" id="ARBA00035585"/>
    </source>
</evidence>
<dbReference type="KEGG" id="dlu:A6035_01270"/>